<evidence type="ECO:0000256" key="7">
    <source>
        <dbReference type="ARBA" id="ARBA00023242"/>
    </source>
</evidence>
<dbReference type="GO" id="GO:0016787">
    <property type="term" value="F:hydrolase activity"/>
    <property type="evidence" value="ECO:0007669"/>
    <property type="project" value="UniProtKB-KW"/>
</dbReference>
<evidence type="ECO:0000256" key="1">
    <source>
        <dbReference type="ARBA" id="ARBA00001968"/>
    </source>
</evidence>
<dbReference type="PANTHER" id="PTHR22930">
    <property type="match status" value="1"/>
</dbReference>
<dbReference type="Proteomes" id="UP000821837">
    <property type="component" value="Unassembled WGS sequence"/>
</dbReference>
<feature type="region of interest" description="Disordered" evidence="8">
    <location>
        <begin position="654"/>
        <end position="681"/>
    </location>
</feature>
<dbReference type="GO" id="GO:0046872">
    <property type="term" value="F:metal ion binding"/>
    <property type="evidence" value="ECO:0007669"/>
    <property type="project" value="UniProtKB-KW"/>
</dbReference>
<dbReference type="EMBL" id="JABSTV010001590">
    <property type="protein sequence ID" value="KAH7932356.1"/>
    <property type="molecule type" value="Genomic_DNA"/>
</dbReference>
<evidence type="ECO:0000256" key="2">
    <source>
        <dbReference type="ARBA" id="ARBA00004123"/>
    </source>
</evidence>
<keyword evidence="5" id="KW-0479">Metal-binding</keyword>
<keyword evidence="7" id="KW-0539">Nucleus</keyword>
<evidence type="ECO:0000313" key="11">
    <source>
        <dbReference type="Proteomes" id="UP000821837"/>
    </source>
</evidence>
<comment type="similarity">
    <text evidence="3">Belongs to the HARBI1 family.</text>
</comment>
<dbReference type="GO" id="GO:0005634">
    <property type="term" value="C:nucleus"/>
    <property type="evidence" value="ECO:0007669"/>
    <property type="project" value="UniProtKB-SubCell"/>
</dbReference>
<dbReference type="PANTHER" id="PTHR22930:SF85">
    <property type="entry name" value="GH03217P-RELATED"/>
    <property type="match status" value="1"/>
</dbReference>
<evidence type="ECO:0000256" key="6">
    <source>
        <dbReference type="ARBA" id="ARBA00022801"/>
    </source>
</evidence>
<feature type="domain" description="DDE Tnp4" evidence="9">
    <location>
        <begin position="523"/>
        <end position="649"/>
    </location>
</feature>
<dbReference type="InterPro" id="IPR045249">
    <property type="entry name" value="HARBI1-like"/>
</dbReference>
<evidence type="ECO:0000256" key="3">
    <source>
        <dbReference type="ARBA" id="ARBA00006958"/>
    </source>
</evidence>
<protein>
    <recommendedName>
        <fullName evidence="9">DDE Tnp4 domain-containing protein</fullName>
    </recommendedName>
</protein>
<dbReference type="GO" id="GO:0004518">
    <property type="term" value="F:nuclease activity"/>
    <property type="evidence" value="ECO:0007669"/>
    <property type="project" value="UniProtKB-KW"/>
</dbReference>
<reference evidence="10" key="1">
    <citation type="journal article" date="2020" name="Cell">
        <title>Large-Scale Comparative Analyses of Tick Genomes Elucidate Their Genetic Diversity and Vector Capacities.</title>
        <authorList>
            <consortium name="Tick Genome and Microbiome Consortium (TIGMIC)"/>
            <person name="Jia N."/>
            <person name="Wang J."/>
            <person name="Shi W."/>
            <person name="Du L."/>
            <person name="Sun Y."/>
            <person name="Zhan W."/>
            <person name="Jiang J.F."/>
            <person name="Wang Q."/>
            <person name="Zhang B."/>
            <person name="Ji P."/>
            <person name="Bell-Sakyi L."/>
            <person name="Cui X.M."/>
            <person name="Yuan T.T."/>
            <person name="Jiang B.G."/>
            <person name="Yang W.F."/>
            <person name="Lam T.T."/>
            <person name="Chang Q.C."/>
            <person name="Ding S.J."/>
            <person name="Wang X.J."/>
            <person name="Zhu J.G."/>
            <person name="Ruan X.D."/>
            <person name="Zhao L."/>
            <person name="Wei J.T."/>
            <person name="Ye R.Z."/>
            <person name="Que T.C."/>
            <person name="Du C.H."/>
            <person name="Zhou Y.H."/>
            <person name="Cheng J.X."/>
            <person name="Dai P.F."/>
            <person name="Guo W.B."/>
            <person name="Han X.H."/>
            <person name="Huang E.J."/>
            <person name="Li L.F."/>
            <person name="Wei W."/>
            <person name="Gao Y.C."/>
            <person name="Liu J.Z."/>
            <person name="Shao H.Z."/>
            <person name="Wang X."/>
            <person name="Wang C.C."/>
            <person name="Yang T.C."/>
            <person name="Huo Q.B."/>
            <person name="Li W."/>
            <person name="Chen H.Y."/>
            <person name="Chen S.E."/>
            <person name="Zhou L.G."/>
            <person name="Ni X.B."/>
            <person name="Tian J.H."/>
            <person name="Sheng Y."/>
            <person name="Liu T."/>
            <person name="Pan Y.S."/>
            <person name="Xia L.Y."/>
            <person name="Li J."/>
            <person name="Zhao F."/>
            <person name="Cao W.C."/>
        </authorList>
    </citation>
    <scope>NUCLEOTIDE SEQUENCE</scope>
    <source>
        <strain evidence="10">Rsan-2018</strain>
    </source>
</reference>
<feature type="compositionally biased region" description="Polar residues" evidence="8">
    <location>
        <begin position="319"/>
        <end position="334"/>
    </location>
</feature>
<dbReference type="AlphaFoldDB" id="A0A9D4PAZ9"/>
<proteinExistence type="inferred from homology"/>
<dbReference type="InterPro" id="IPR027806">
    <property type="entry name" value="HARBI1_dom"/>
</dbReference>
<comment type="subcellular location">
    <subcellularLocation>
        <location evidence="2">Nucleus</location>
    </subcellularLocation>
</comment>
<gene>
    <name evidence="10" type="ORF">HPB52_024692</name>
</gene>
<feature type="region of interest" description="Disordered" evidence="8">
    <location>
        <begin position="308"/>
        <end position="351"/>
    </location>
</feature>
<accession>A0A9D4PAZ9</accession>
<keyword evidence="4" id="KW-0540">Nuclease</keyword>
<evidence type="ECO:0000313" key="10">
    <source>
        <dbReference type="EMBL" id="KAH7932356.1"/>
    </source>
</evidence>
<comment type="caution">
    <text evidence="10">The sequence shown here is derived from an EMBL/GenBank/DDBJ whole genome shotgun (WGS) entry which is preliminary data.</text>
</comment>
<dbReference type="VEuPathDB" id="VectorBase:RSAN_053716"/>
<evidence type="ECO:0000256" key="8">
    <source>
        <dbReference type="SAM" id="MobiDB-lite"/>
    </source>
</evidence>
<name>A0A9D4PAZ9_RHISA</name>
<feature type="compositionally biased region" description="Acidic residues" evidence="8">
    <location>
        <begin position="654"/>
        <end position="666"/>
    </location>
</feature>
<sequence>MSSDPIEAMFGFLRWSAGCDDALDVRSTTRGLEKMLKTRIMAASSGSNVQSSATFSSTQLLPIQQVRCTSTPTTADLILNTAAMHLREHLLSNKPILSNPDIASLAMIGGFIVRAVSERIACAECIAMLQAPNSSAPNHGLITHQDRGGLYYPTQELVKVLVGLRRFAACVLSQRRSVKKPLDAPGGDLQASNRIGAPGHLNMALPRSSSCSDVDDMESEGGYVEATNRRLKRKLRRTSSVSDLNYNTPSSQQTRQTYTIAYIPVAATGNLNSLNRQALTAYLGRRSTSAMVRQPVLPEESARAPVISEAGSLPPATSCLKSNKDVTTWPSLPSRSAEAQAPESQHERKRNVYDSINTRGETEIGPVKVPSVRREMSVSRLLVEGVVGSETYADGSSRSPPVDSAPAGCCRWHHWRNPFDMPEERFRRHFRMSKNTVRLLCSQMAHLLEHRTAGGLSVEDQVLCALRFFATGSFQSSVGSEATIRMSQSSVSRCIARVAQAIVDVGKLRGWVAFPRTAFERAAVCDSDMKILSIDPRFAGSCHDGHVWRNSGLRRRFMSGRIVVRDGEFLLGDSAYPLEPWLLTPVPGHPDEDTPEGVYNKEHAALRSTVERCIGLLKSRFRCLQRYRALHYGPRKAGTIVAAFASLHNLCLEEPEDSDGDEEDDEPAAHTSRTVAPPRRRALYLRGRATRARQIAQLNISRSVHLQRIQRALLRARRH</sequence>
<reference evidence="10" key="2">
    <citation type="submission" date="2021-09" db="EMBL/GenBank/DDBJ databases">
        <authorList>
            <person name="Jia N."/>
            <person name="Wang J."/>
            <person name="Shi W."/>
            <person name="Du L."/>
            <person name="Sun Y."/>
            <person name="Zhan W."/>
            <person name="Jiang J."/>
            <person name="Wang Q."/>
            <person name="Zhang B."/>
            <person name="Ji P."/>
            <person name="Sakyi L.B."/>
            <person name="Cui X."/>
            <person name="Yuan T."/>
            <person name="Jiang B."/>
            <person name="Yang W."/>
            <person name="Lam T.T.-Y."/>
            <person name="Chang Q."/>
            <person name="Ding S."/>
            <person name="Wang X."/>
            <person name="Zhu J."/>
            <person name="Ruan X."/>
            <person name="Zhao L."/>
            <person name="Wei J."/>
            <person name="Que T."/>
            <person name="Du C."/>
            <person name="Cheng J."/>
            <person name="Dai P."/>
            <person name="Han X."/>
            <person name="Huang E."/>
            <person name="Gao Y."/>
            <person name="Liu J."/>
            <person name="Shao H."/>
            <person name="Ye R."/>
            <person name="Li L."/>
            <person name="Wei W."/>
            <person name="Wang X."/>
            <person name="Wang C."/>
            <person name="Huo Q."/>
            <person name="Li W."/>
            <person name="Guo W."/>
            <person name="Chen H."/>
            <person name="Chen S."/>
            <person name="Zhou L."/>
            <person name="Zhou L."/>
            <person name="Ni X."/>
            <person name="Tian J."/>
            <person name="Zhou Y."/>
            <person name="Sheng Y."/>
            <person name="Liu T."/>
            <person name="Pan Y."/>
            <person name="Xia L."/>
            <person name="Li J."/>
            <person name="Zhao F."/>
            <person name="Cao W."/>
        </authorList>
    </citation>
    <scope>NUCLEOTIDE SEQUENCE</scope>
    <source>
        <strain evidence="10">Rsan-2018</strain>
        <tissue evidence="10">Larvae</tissue>
    </source>
</reference>
<keyword evidence="6" id="KW-0378">Hydrolase</keyword>
<comment type="cofactor">
    <cofactor evidence="1">
        <name>a divalent metal cation</name>
        <dbReference type="ChEBI" id="CHEBI:60240"/>
    </cofactor>
</comment>
<keyword evidence="11" id="KW-1185">Reference proteome</keyword>
<dbReference type="Pfam" id="PF13359">
    <property type="entry name" value="DDE_Tnp_4"/>
    <property type="match status" value="1"/>
</dbReference>
<evidence type="ECO:0000256" key="5">
    <source>
        <dbReference type="ARBA" id="ARBA00022723"/>
    </source>
</evidence>
<evidence type="ECO:0000256" key="4">
    <source>
        <dbReference type="ARBA" id="ARBA00022722"/>
    </source>
</evidence>
<organism evidence="10 11">
    <name type="scientific">Rhipicephalus sanguineus</name>
    <name type="common">Brown dog tick</name>
    <name type="synonym">Ixodes sanguineus</name>
    <dbReference type="NCBI Taxonomy" id="34632"/>
    <lineage>
        <taxon>Eukaryota</taxon>
        <taxon>Metazoa</taxon>
        <taxon>Ecdysozoa</taxon>
        <taxon>Arthropoda</taxon>
        <taxon>Chelicerata</taxon>
        <taxon>Arachnida</taxon>
        <taxon>Acari</taxon>
        <taxon>Parasitiformes</taxon>
        <taxon>Ixodida</taxon>
        <taxon>Ixodoidea</taxon>
        <taxon>Ixodidae</taxon>
        <taxon>Rhipicephalinae</taxon>
        <taxon>Rhipicephalus</taxon>
        <taxon>Rhipicephalus</taxon>
    </lineage>
</organism>
<evidence type="ECO:0000259" key="9">
    <source>
        <dbReference type="Pfam" id="PF13359"/>
    </source>
</evidence>